<evidence type="ECO:0000256" key="2">
    <source>
        <dbReference type="ARBA" id="ARBA00022840"/>
    </source>
</evidence>
<dbReference type="GO" id="GO:0005634">
    <property type="term" value="C:nucleus"/>
    <property type="evidence" value="ECO:0007669"/>
    <property type="project" value="TreeGrafter"/>
</dbReference>
<keyword evidence="4" id="KW-0808">Transferase</keyword>
<dbReference type="PROSITE" id="PS00108">
    <property type="entry name" value="PROTEIN_KINASE_ST"/>
    <property type="match status" value="1"/>
</dbReference>
<dbReference type="InterPro" id="IPR017441">
    <property type="entry name" value="Protein_kinase_ATP_BS"/>
</dbReference>
<evidence type="ECO:0000256" key="3">
    <source>
        <dbReference type="PROSITE-ProRule" id="PRU10141"/>
    </source>
</evidence>
<name>A0A8S1KJ73_PARPR</name>
<dbReference type="PROSITE" id="PS00107">
    <property type="entry name" value="PROTEIN_KINASE_ATP"/>
    <property type="match status" value="1"/>
</dbReference>
<dbReference type="InterPro" id="IPR000719">
    <property type="entry name" value="Prot_kinase_dom"/>
</dbReference>
<dbReference type="PANTHER" id="PTHR44167:SF18">
    <property type="entry name" value="PROTEIN KINASE DOMAIN-CONTAINING PROTEIN"/>
    <property type="match status" value="1"/>
</dbReference>
<dbReference type="AlphaFoldDB" id="A0A8S1KJ73"/>
<keyword evidence="4" id="KW-0723">Serine/threonine-protein kinase</keyword>
<dbReference type="EMBL" id="CAJJDM010000020">
    <property type="protein sequence ID" value="CAD8054767.1"/>
    <property type="molecule type" value="Genomic_DNA"/>
</dbReference>
<keyword evidence="7" id="KW-1185">Reference proteome</keyword>
<comment type="similarity">
    <text evidence="4">Belongs to the protein kinase superfamily.</text>
</comment>
<keyword evidence="2 3" id="KW-0067">ATP-binding</keyword>
<evidence type="ECO:0000313" key="7">
    <source>
        <dbReference type="Proteomes" id="UP000688137"/>
    </source>
</evidence>
<dbReference type="Proteomes" id="UP000688137">
    <property type="component" value="Unassembled WGS sequence"/>
</dbReference>
<dbReference type="InterPro" id="IPR008271">
    <property type="entry name" value="Ser/Thr_kinase_AS"/>
</dbReference>
<organism evidence="6 7">
    <name type="scientific">Paramecium primaurelia</name>
    <dbReference type="NCBI Taxonomy" id="5886"/>
    <lineage>
        <taxon>Eukaryota</taxon>
        <taxon>Sar</taxon>
        <taxon>Alveolata</taxon>
        <taxon>Ciliophora</taxon>
        <taxon>Intramacronucleata</taxon>
        <taxon>Oligohymenophorea</taxon>
        <taxon>Peniculida</taxon>
        <taxon>Parameciidae</taxon>
        <taxon>Paramecium</taxon>
    </lineage>
</organism>
<sequence length="490" mass="57446">MQVIYQMICIRKHILKSKTYYLEVHDDQMILSEHKNMSNAKYVINYTWETRVMWKASDNEQLCSFGIYYNNRIKWFDSDHNSLNLLKIHLSGKVFFGNISIFYDSNQILGQGASSKVCLVKCKKSISQYAAKCISKKYLLQKKSNDRIYRLQQEIQILQRIDHPSFVKLQEIYQGENSYYIVTDYLEGDTLYNYIKSYPDDQLPSYKIREAIKIILTALNYLASKNIIHRDIKLENILLQKPNDITSLKLIDFGLAIYKQPFQKLTICGTPGYIAPEILKHTNKEEYFTEKCDIFSAGVIFYKLLTKKTLFRAQNTQEIMEQNKQCQINFQEFEFKIQKEALNLLKAMLDPNPNTRYSAQQCLDHPYFSCKLENINILQEILDKATGFSGITQIIDQKNTNSIGQESQAAQIKRCNPTSYKIRMELRKRTKSPRKYADFQFYYPSFCQMNSYESLSSKGSSNNVSQFENLINDKLDSVIEEDEKQQIHKI</sequence>
<keyword evidence="4" id="KW-0418">Kinase</keyword>
<dbReference type="Pfam" id="PF00069">
    <property type="entry name" value="Pkinase"/>
    <property type="match status" value="1"/>
</dbReference>
<gene>
    <name evidence="6" type="ORF">PPRIM_AZ9-3.1.T0220197</name>
</gene>
<evidence type="ECO:0000259" key="5">
    <source>
        <dbReference type="PROSITE" id="PS50011"/>
    </source>
</evidence>
<dbReference type="SMART" id="SM00220">
    <property type="entry name" value="S_TKc"/>
    <property type="match status" value="1"/>
</dbReference>
<accession>A0A8S1KJ73</accession>
<evidence type="ECO:0000256" key="4">
    <source>
        <dbReference type="RuleBase" id="RU000304"/>
    </source>
</evidence>
<dbReference type="GO" id="GO:0044773">
    <property type="term" value="P:mitotic DNA damage checkpoint signaling"/>
    <property type="evidence" value="ECO:0007669"/>
    <property type="project" value="TreeGrafter"/>
</dbReference>
<feature type="domain" description="Protein kinase" evidence="5">
    <location>
        <begin position="103"/>
        <end position="368"/>
    </location>
</feature>
<reference evidence="6" key="1">
    <citation type="submission" date="2021-01" db="EMBL/GenBank/DDBJ databases">
        <authorList>
            <consortium name="Genoscope - CEA"/>
            <person name="William W."/>
        </authorList>
    </citation>
    <scope>NUCLEOTIDE SEQUENCE</scope>
</reference>
<dbReference type="PANTHER" id="PTHR44167">
    <property type="entry name" value="OVARIAN-SPECIFIC SERINE/THREONINE-PROTEIN KINASE LOK-RELATED"/>
    <property type="match status" value="1"/>
</dbReference>
<protein>
    <recommendedName>
        <fullName evidence="5">Protein kinase domain-containing protein</fullName>
    </recommendedName>
</protein>
<keyword evidence="1 3" id="KW-0547">Nucleotide-binding</keyword>
<evidence type="ECO:0000256" key="1">
    <source>
        <dbReference type="ARBA" id="ARBA00022741"/>
    </source>
</evidence>
<feature type="binding site" evidence="3">
    <location>
        <position position="132"/>
    </location>
    <ligand>
        <name>ATP</name>
        <dbReference type="ChEBI" id="CHEBI:30616"/>
    </ligand>
</feature>
<dbReference type="FunFam" id="1.10.510.10:FF:000945">
    <property type="entry name" value="Uncharacterized protein"/>
    <property type="match status" value="1"/>
</dbReference>
<proteinExistence type="inferred from homology"/>
<evidence type="ECO:0000313" key="6">
    <source>
        <dbReference type="EMBL" id="CAD8054767.1"/>
    </source>
</evidence>
<dbReference type="PROSITE" id="PS50011">
    <property type="entry name" value="PROTEIN_KINASE_DOM"/>
    <property type="match status" value="1"/>
</dbReference>
<dbReference type="FunFam" id="3.30.200.20:FF:000683">
    <property type="entry name" value="Uncharacterized protein"/>
    <property type="match status" value="1"/>
</dbReference>
<dbReference type="GO" id="GO:0005524">
    <property type="term" value="F:ATP binding"/>
    <property type="evidence" value="ECO:0007669"/>
    <property type="project" value="UniProtKB-UniRule"/>
</dbReference>
<dbReference type="GO" id="GO:0005737">
    <property type="term" value="C:cytoplasm"/>
    <property type="evidence" value="ECO:0007669"/>
    <property type="project" value="TreeGrafter"/>
</dbReference>
<comment type="caution">
    <text evidence="6">The sequence shown here is derived from an EMBL/GenBank/DDBJ whole genome shotgun (WGS) entry which is preliminary data.</text>
</comment>
<dbReference type="GO" id="GO:0004674">
    <property type="term" value="F:protein serine/threonine kinase activity"/>
    <property type="evidence" value="ECO:0007669"/>
    <property type="project" value="UniProtKB-KW"/>
</dbReference>
<dbReference type="OMA" id="YFTEKCD"/>